<evidence type="ECO:0000313" key="3">
    <source>
        <dbReference type="EMBL" id="CAG8655131.1"/>
    </source>
</evidence>
<dbReference type="Pfam" id="PF00651">
    <property type="entry name" value="BTB"/>
    <property type="match status" value="1"/>
</dbReference>
<dbReference type="PROSITE" id="PS50097">
    <property type="entry name" value="BTB"/>
    <property type="match status" value="1"/>
</dbReference>
<protein>
    <submittedName>
        <fullName evidence="3">1944_t:CDS:1</fullName>
    </submittedName>
</protein>
<dbReference type="EMBL" id="CAJVPI010003169">
    <property type="protein sequence ID" value="CAG8655131.1"/>
    <property type="molecule type" value="Genomic_DNA"/>
</dbReference>
<dbReference type="InterPro" id="IPR006571">
    <property type="entry name" value="TLDc_dom"/>
</dbReference>
<dbReference type="InterPro" id="IPR000210">
    <property type="entry name" value="BTB/POZ_dom"/>
</dbReference>
<evidence type="ECO:0000259" key="1">
    <source>
        <dbReference type="PROSITE" id="PS50097"/>
    </source>
</evidence>
<evidence type="ECO:0000259" key="2">
    <source>
        <dbReference type="PROSITE" id="PS51886"/>
    </source>
</evidence>
<dbReference type="PROSITE" id="PS51886">
    <property type="entry name" value="TLDC"/>
    <property type="match status" value="1"/>
</dbReference>
<dbReference type="Pfam" id="PF07534">
    <property type="entry name" value="TLD"/>
    <property type="match status" value="1"/>
</dbReference>
<evidence type="ECO:0000313" key="4">
    <source>
        <dbReference type="Proteomes" id="UP000789739"/>
    </source>
</evidence>
<feature type="domain" description="TLDc" evidence="2">
    <location>
        <begin position="295"/>
        <end position="458"/>
    </location>
</feature>
<dbReference type="Gene3D" id="1.25.40.420">
    <property type="match status" value="1"/>
</dbReference>
<dbReference type="InterPro" id="IPR051481">
    <property type="entry name" value="BTB-POZ/Galectin-3-binding"/>
</dbReference>
<dbReference type="OrthoDB" id="2324840at2759"/>
<dbReference type="CDD" id="cd14733">
    <property type="entry name" value="BACK"/>
    <property type="match status" value="1"/>
</dbReference>
<feature type="domain" description="BTB" evidence="1">
    <location>
        <begin position="18"/>
        <end position="91"/>
    </location>
</feature>
<dbReference type="Gene3D" id="3.30.710.10">
    <property type="entry name" value="Potassium Channel Kv1.1, Chain A"/>
    <property type="match status" value="1"/>
</dbReference>
<dbReference type="PANTHER" id="PTHR24410">
    <property type="entry name" value="HL07962P-RELATED"/>
    <property type="match status" value="1"/>
</dbReference>
<sequence length="459" mass="53093">MSRVCRDLLCLLNNEKNCDVLLCVGEEGHTKEFKAHSLILCARSTYFAAAFGEEWVKKEDNKYILNKPNVTPATMDLILRYLYGGVVDLASQRASVVFDILMATDELELLELLNDVQQYIIEKKDEFLSDNLVKILRKIWLHKAFIPLRNICIDIICKQPSILFDCDEFCEIPESILMHFLQRDDLDLPEVFIWCRLLEWGIAQNDELTPTSNISSWTKENFVTLEKTLHQCLCHIRYHNFQPQEFHDIVMPYKKLIPKDIKNDIIQYYIDPETSTSQWKPRTGTKYHSMKIDSVIIERTMLDLISLWIDTSKYFAHKTFRYELLLRGTRDGFDNATFHNLCDYKGPTLIVCKPSSSNAIIGGYNPLDWIFNKGTYGNTNRSFLFHIKDINDLNSAQIARIINSAYAVYYHTSYGPCFGGTSDLSANGTNWSSSSGYYPNIGIPRNFTIQEYEVFKVIS</sequence>
<comment type="caution">
    <text evidence="3">The sequence shown here is derived from an EMBL/GenBank/DDBJ whole genome shotgun (WGS) entry which is preliminary data.</text>
</comment>
<organism evidence="3 4">
    <name type="scientific">Paraglomus brasilianum</name>
    <dbReference type="NCBI Taxonomy" id="144538"/>
    <lineage>
        <taxon>Eukaryota</taxon>
        <taxon>Fungi</taxon>
        <taxon>Fungi incertae sedis</taxon>
        <taxon>Mucoromycota</taxon>
        <taxon>Glomeromycotina</taxon>
        <taxon>Glomeromycetes</taxon>
        <taxon>Paraglomerales</taxon>
        <taxon>Paraglomeraceae</taxon>
        <taxon>Paraglomus</taxon>
    </lineage>
</organism>
<proteinExistence type="predicted"/>
<name>A0A9N9DXV9_9GLOM</name>
<gene>
    <name evidence="3" type="ORF">PBRASI_LOCUS10471</name>
</gene>
<dbReference type="SUPFAM" id="SSF54695">
    <property type="entry name" value="POZ domain"/>
    <property type="match status" value="1"/>
</dbReference>
<dbReference type="InterPro" id="IPR011333">
    <property type="entry name" value="SKP1/BTB/POZ_sf"/>
</dbReference>
<reference evidence="3" key="1">
    <citation type="submission" date="2021-06" db="EMBL/GenBank/DDBJ databases">
        <authorList>
            <person name="Kallberg Y."/>
            <person name="Tangrot J."/>
            <person name="Rosling A."/>
        </authorList>
    </citation>
    <scope>NUCLEOTIDE SEQUENCE</scope>
    <source>
        <strain evidence="3">BR232B</strain>
    </source>
</reference>
<dbReference type="PANTHER" id="PTHR24410:SF23">
    <property type="entry name" value="BTB DOMAIN-CONTAINING PROTEIN-RELATED"/>
    <property type="match status" value="1"/>
</dbReference>
<accession>A0A9N9DXV9</accession>
<dbReference type="SMART" id="SM00225">
    <property type="entry name" value="BTB"/>
    <property type="match status" value="1"/>
</dbReference>
<dbReference type="AlphaFoldDB" id="A0A9N9DXV9"/>
<keyword evidence="4" id="KW-1185">Reference proteome</keyword>
<dbReference type="Proteomes" id="UP000789739">
    <property type="component" value="Unassembled WGS sequence"/>
</dbReference>